<keyword evidence="2" id="KW-0012">Acyltransferase</keyword>
<feature type="domain" description="N-acetyltransferase" evidence="3">
    <location>
        <begin position="1"/>
        <end position="167"/>
    </location>
</feature>
<protein>
    <submittedName>
        <fullName evidence="4">GNAT family N-acetyltransferase</fullName>
    </submittedName>
</protein>
<dbReference type="InterPro" id="IPR016181">
    <property type="entry name" value="Acyl_CoA_acyltransferase"/>
</dbReference>
<comment type="caution">
    <text evidence="4">The sequence shown here is derived from an EMBL/GenBank/DDBJ whole genome shotgun (WGS) entry which is preliminary data.</text>
</comment>
<gene>
    <name evidence="4" type="ORF">EYB31_30845</name>
</gene>
<dbReference type="PANTHER" id="PTHR43877">
    <property type="entry name" value="AMINOALKYLPHOSPHONATE N-ACETYLTRANSFERASE-RELATED-RELATED"/>
    <property type="match status" value="1"/>
</dbReference>
<dbReference type="InterPro" id="IPR000182">
    <property type="entry name" value="GNAT_dom"/>
</dbReference>
<reference evidence="4 5" key="1">
    <citation type="submission" date="2019-02" db="EMBL/GenBank/DDBJ databases">
        <title>Paenibacillus sp. nov., isolated from surface-sterilized tissue of Thalictrum simplex L.</title>
        <authorList>
            <person name="Tuo L."/>
        </authorList>
    </citation>
    <scope>NUCLEOTIDE SEQUENCE [LARGE SCALE GENOMIC DNA]</scope>
    <source>
        <strain evidence="4 5">N2SHLJ1</strain>
    </source>
</reference>
<evidence type="ECO:0000259" key="3">
    <source>
        <dbReference type="PROSITE" id="PS51186"/>
    </source>
</evidence>
<evidence type="ECO:0000313" key="4">
    <source>
        <dbReference type="EMBL" id="TBL71179.1"/>
    </source>
</evidence>
<name>A0A4Q9DH72_9BACL</name>
<proteinExistence type="predicted"/>
<dbReference type="PROSITE" id="PS51186">
    <property type="entry name" value="GNAT"/>
    <property type="match status" value="1"/>
</dbReference>
<organism evidence="4 5">
    <name type="scientific">Paenibacillus thalictri</name>
    <dbReference type="NCBI Taxonomy" id="2527873"/>
    <lineage>
        <taxon>Bacteria</taxon>
        <taxon>Bacillati</taxon>
        <taxon>Bacillota</taxon>
        <taxon>Bacilli</taxon>
        <taxon>Bacillales</taxon>
        <taxon>Paenibacillaceae</taxon>
        <taxon>Paenibacillus</taxon>
    </lineage>
</organism>
<dbReference type="OrthoDB" id="9799092at2"/>
<keyword evidence="1 4" id="KW-0808">Transferase</keyword>
<evidence type="ECO:0000256" key="2">
    <source>
        <dbReference type="ARBA" id="ARBA00023315"/>
    </source>
</evidence>
<dbReference type="Gene3D" id="3.40.630.30">
    <property type="match status" value="1"/>
</dbReference>
<dbReference type="InterPro" id="IPR050832">
    <property type="entry name" value="Bact_Acetyltransf"/>
</dbReference>
<dbReference type="EMBL" id="SIRE01000027">
    <property type="protein sequence ID" value="TBL71179.1"/>
    <property type="molecule type" value="Genomic_DNA"/>
</dbReference>
<dbReference type="AlphaFoldDB" id="A0A4Q9DH72"/>
<keyword evidence="5" id="KW-1185">Reference proteome</keyword>
<dbReference type="Pfam" id="PF00583">
    <property type="entry name" value="Acetyltransf_1"/>
    <property type="match status" value="1"/>
</dbReference>
<dbReference type="PANTHER" id="PTHR43877:SF2">
    <property type="entry name" value="AMINOALKYLPHOSPHONATE N-ACETYLTRANSFERASE-RELATED"/>
    <property type="match status" value="1"/>
</dbReference>
<dbReference type="SUPFAM" id="SSF55729">
    <property type="entry name" value="Acyl-CoA N-acyltransferases (Nat)"/>
    <property type="match status" value="1"/>
</dbReference>
<dbReference type="Proteomes" id="UP000293142">
    <property type="component" value="Unassembled WGS sequence"/>
</dbReference>
<accession>A0A4Q9DH72</accession>
<evidence type="ECO:0000256" key="1">
    <source>
        <dbReference type="ARBA" id="ARBA00022679"/>
    </source>
</evidence>
<evidence type="ECO:0000313" key="5">
    <source>
        <dbReference type="Proteomes" id="UP000293142"/>
    </source>
</evidence>
<sequence length="167" mass="18463">MRIRRLTPDDAQAFWTLRMQGLMQYPEAFGSSYEEAAATPLDKVRGRLSVSSENAVFGAFTEHGELIGVAGIYGDHAAKMRHKAGIWGVYVAPSGQGRGIGRQLMETALAYARTIPHWELVLLAVSSSNHSAKKLYESLGFRTYGVEPCALKMNGICYDEDLMMMKL</sequence>
<dbReference type="GO" id="GO:0016747">
    <property type="term" value="F:acyltransferase activity, transferring groups other than amino-acyl groups"/>
    <property type="evidence" value="ECO:0007669"/>
    <property type="project" value="InterPro"/>
</dbReference>
<dbReference type="CDD" id="cd04301">
    <property type="entry name" value="NAT_SF"/>
    <property type="match status" value="1"/>
</dbReference>
<dbReference type="RefSeq" id="WP_131017358.1">
    <property type="nucleotide sequence ID" value="NZ_SIRE01000027.1"/>
</dbReference>